<gene>
    <name evidence="1" type="ORF">OS493_011641</name>
</gene>
<keyword evidence="2" id="KW-1185">Reference proteome</keyword>
<accession>A0A9X0CMZ3</accession>
<dbReference type="AlphaFoldDB" id="A0A9X0CMZ3"/>
<dbReference type="Proteomes" id="UP001163046">
    <property type="component" value="Unassembled WGS sequence"/>
</dbReference>
<comment type="caution">
    <text evidence="1">The sequence shown here is derived from an EMBL/GenBank/DDBJ whole genome shotgun (WGS) entry which is preliminary data.</text>
</comment>
<organism evidence="1 2">
    <name type="scientific">Desmophyllum pertusum</name>
    <dbReference type="NCBI Taxonomy" id="174260"/>
    <lineage>
        <taxon>Eukaryota</taxon>
        <taxon>Metazoa</taxon>
        <taxon>Cnidaria</taxon>
        <taxon>Anthozoa</taxon>
        <taxon>Hexacorallia</taxon>
        <taxon>Scleractinia</taxon>
        <taxon>Caryophylliina</taxon>
        <taxon>Caryophylliidae</taxon>
        <taxon>Desmophyllum</taxon>
    </lineage>
</organism>
<name>A0A9X0CMZ3_9CNID</name>
<sequence>MDGLRKDELYREAVEVLSKAELFLYSILPDEEVLFQKLYDTAVNEAHKRENVDDERTLLASKSFSHWGWFSSDGQTWGHSLQAGYTDPADCPAKLACYHGIHQILCGELEEGMSSLKSSLDRLGSSCDEKVLKLLAYQVLAFSHWRKEEHKMASDFVDLCRIEAKAGLACVGMPFSFSLNDASVQHDGFLFSVSSNLILLSVRRKNIASLNYHAMAAALRGRYEYFSNARFKQFSTILTMGIGELKEPELITDEFEVAVGSLYFFVDFIDQLSQGSLITLQTANQFAEQALHFLENSSSVNYFVAFYKQPIKEMGNILKSIENDLDLDFEEFSKRLRHSWQVSAPYTERLQWCHRVTSTGHKNQRETHWRPCRHSIKSDKHWLCVFQDEQ</sequence>
<dbReference type="EMBL" id="MU827306">
    <property type="protein sequence ID" value="KAJ7363353.1"/>
    <property type="molecule type" value="Genomic_DNA"/>
</dbReference>
<proteinExistence type="predicted"/>
<reference evidence="1" key="1">
    <citation type="submission" date="2023-01" db="EMBL/GenBank/DDBJ databases">
        <title>Genome assembly of the deep-sea coral Lophelia pertusa.</title>
        <authorList>
            <person name="Herrera S."/>
            <person name="Cordes E."/>
        </authorList>
    </citation>
    <scope>NUCLEOTIDE SEQUENCE</scope>
    <source>
        <strain evidence="1">USNM1676648</strain>
        <tissue evidence="1">Polyp</tissue>
    </source>
</reference>
<protein>
    <submittedName>
        <fullName evidence="1">Uncharacterized protein</fullName>
    </submittedName>
</protein>
<evidence type="ECO:0000313" key="1">
    <source>
        <dbReference type="EMBL" id="KAJ7363353.1"/>
    </source>
</evidence>
<evidence type="ECO:0000313" key="2">
    <source>
        <dbReference type="Proteomes" id="UP001163046"/>
    </source>
</evidence>